<dbReference type="EMBL" id="CP032819">
    <property type="protein sequence ID" value="AZS31486.1"/>
    <property type="molecule type" value="Genomic_DNA"/>
</dbReference>
<dbReference type="InterPro" id="IPR014327">
    <property type="entry name" value="RNA_pol_sigma70_bacteroid"/>
</dbReference>
<gene>
    <name evidence="6" type="ORF">D8S85_19345</name>
</gene>
<dbReference type="InterPro" id="IPR036388">
    <property type="entry name" value="WH-like_DNA-bd_sf"/>
</dbReference>
<reference evidence="6 7" key="1">
    <citation type="submission" date="2018-10" db="EMBL/GenBank/DDBJ databases">
        <title>Butyricimonas faecalis sp. nov., isolated from human faeces and emended description of the genus Butyricimonas.</title>
        <authorList>
            <person name="Le Roy T."/>
            <person name="Van der Smissen P."/>
            <person name="Paquot A."/>
            <person name="Delzenne N."/>
            <person name="Muccioli G."/>
            <person name="Collet J.-F."/>
            <person name="Cani P.D."/>
        </authorList>
    </citation>
    <scope>NUCLEOTIDE SEQUENCE [LARGE SCALE GENOMIC DNA]</scope>
    <source>
        <strain evidence="6 7">H184</strain>
    </source>
</reference>
<dbReference type="NCBIfam" id="TIGR02985">
    <property type="entry name" value="Sig70_bacteroi1"/>
    <property type="match status" value="1"/>
</dbReference>
<dbReference type="RefSeq" id="WP_106482131.1">
    <property type="nucleotide sequence ID" value="NZ_CP032819.1"/>
</dbReference>
<dbReference type="GO" id="GO:0006352">
    <property type="term" value="P:DNA-templated transcription initiation"/>
    <property type="evidence" value="ECO:0007669"/>
    <property type="project" value="InterPro"/>
</dbReference>
<keyword evidence="3" id="KW-0731">Sigma factor</keyword>
<evidence type="ECO:0000259" key="5">
    <source>
        <dbReference type="SMART" id="SM00421"/>
    </source>
</evidence>
<proteinExistence type="inferred from homology"/>
<feature type="domain" description="HTH luxR-type" evidence="5">
    <location>
        <begin position="125"/>
        <end position="184"/>
    </location>
</feature>
<protein>
    <submittedName>
        <fullName evidence="6">RNA polymerase sigma-70 factor</fullName>
    </submittedName>
</protein>
<dbReference type="SMART" id="SM00421">
    <property type="entry name" value="HTH_LUXR"/>
    <property type="match status" value="1"/>
</dbReference>
<dbReference type="SUPFAM" id="SSF88659">
    <property type="entry name" value="Sigma3 and sigma4 domains of RNA polymerase sigma factors"/>
    <property type="match status" value="1"/>
</dbReference>
<dbReference type="KEGG" id="buy:D8S85_19345"/>
<keyword evidence="7" id="KW-1185">Reference proteome</keyword>
<sequence length="185" mass="21703">MDTRDVDIIQEFARGGERAFRVLYDRYAVALRYFAAKYLNEDTMIDDVVQDAFVDLWEKRADFRGEYAVKAYLYKAVRNDCLNLMRHQQVEDKYAKRVVTEGEDSESFLDRILESEIFQTLSDVFNELPPACKEVYQMSLDGKSHEEIAQTLNISVNTVKKHKNNANHYMRERLKNVLSILAWIS</sequence>
<dbReference type="InterPro" id="IPR039425">
    <property type="entry name" value="RNA_pol_sigma-70-like"/>
</dbReference>
<keyword evidence="2" id="KW-0805">Transcription regulation</keyword>
<dbReference type="Gene3D" id="1.10.10.10">
    <property type="entry name" value="Winged helix-like DNA-binding domain superfamily/Winged helix DNA-binding domain"/>
    <property type="match status" value="1"/>
</dbReference>
<keyword evidence="4" id="KW-0804">Transcription</keyword>
<evidence type="ECO:0000313" key="7">
    <source>
        <dbReference type="Proteomes" id="UP000270673"/>
    </source>
</evidence>
<dbReference type="GO" id="GO:0003677">
    <property type="term" value="F:DNA binding"/>
    <property type="evidence" value="ECO:0007669"/>
    <property type="project" value="InterPro"/>
</dbReference>
<dbReference type="InterPro" id="IPR014284">
    <property type="entry name" value="RNA_pol_sigma-70_dom"/>
</dbReference>
<evidence type="ECO:0000256" key="4">
    <source>
        <dbReference type="ARBA" id="ARBA00023163"/>
    </source>
</evidence>
<evidence type="ECO:0000256" key="2">
    <source>
        <dbReference type="ARBA" id="ARBA00023015"/>
    </source>
</evidence>
<dbReference type="InterPro" id="IPR013325">
    <property type="entry name" value="RNA_pol_sigma_r2"/>
</dbReference>
<dbReference type="SUPFAM" id="SSF88946">
    <property type="entry name" value="Sigma2 domain of RNA polymerase sigma factors"/>
    <property type="match status" value="1"/>
</dbReference>
<dbReference type="NCBIfam" id="TIGR02937">
    <property type="entry name" value="sigma70-ECF"/>
    <property type="match status" value="1"/>
</dbReference>
<evidence type="ECO:0000256" key="3">
    <source>
        <dbReference type="ARBA" id="ARBA00023082"/>
    </source>
</evidence>
<organism evidence="6 7">
    <name type="scientific">Butyricimonas faecalis</name>
    <dbReference type="NCBI Taxonomy" id="2093856"/>
    <lineage>
        <taxon>Bacteria</taxon>
        <taxon>Pseudomonadati</taxon>
        <taxon>Bacteroidota</taxon>
        <taxon>Bacteroidia</taxon>
        <taxon>Bacteroidales</taxon>
        <taxon>Odoribacteraceae</taxon>
        <taxon>Butyricimonas</taxon>
    </lineage>
</organism>
<dbReference type="PANTHER" id="PTHR43133:SF46">
    <property type="entry name" value="RNA POLYMERASE SIGMA-70 FACTOR ECF SUBFAMILY"/>
    <property type="match status" value="1"/>
</dbReference>
<evidence type="ECO:0000313" key="6">
    <source>
        <dbReference type="EMBL" id="AZS31486.1"/>
    </source>
</evidence>
<name>A0A3S9VY70_9BACT</name>
<dbReference type="Pfam" id="PF08281">
    <property type="entry name" value="Sigma70_r4_2"/>
    <property type="match status" value="1"/>
</dbReference>
<comment type="similarity">
    <text evidence="1">Belongs to the sigma-70 factor family. ECF subfamily.</text>
</comment>
<dbReference type="OrthoDB" id="9782991at2"/>
<evidence type="ECO:0000256" key="1">
    <source>
        <dbReference type="ARBA" id="ARBA00010641"/>
    </source>
</evidence>
<dbReference type="InterPro" id="IPR007627">
    <property type="entry name" value="RNA_pol_sigma70_r2"/>
</dbReference>
<dbReference type="Pfam" id="PF04542">
    <property type="entry name" value="Sigma70_r2"/>
    <property type="match status" value="1"/>
</dbReference>
<dbReference type="Proteomes" id="UP000270673">
    <property type="component" value="Chromosome"/>
</dbReference>
<dbReference type="InterPro" id="IPR013249">
    <property type="entry name" value="RNA_pol_sigma70_r4_t2"/>
</dbReference>
<dbReference type="PANTHER" id="PTHR43133">
    <property type="entry name" value="RNA POLYMERASE ECF-TYPE SIGMA FACTO"/>
    <property type="match status" value="1"/>
</dbReference>
<dbReference type="InterPro" id="IPR013324">
    <property type="entry name" value="RNA_pol_sigma_r3/r4-like"/>
</dbReference>
<accession>A0A3S9VY70</accession>
<dbReference type="AlphaFoldDB" id="A0A3S9VY70"/>
<dbReference type="InterPro" id="IPR000792">
    <property type="entry name" value="Tscrpt_reg_LuxR_C"/>
</dbReference>
<dbReference type="GO" id="GO:0016987">
    <property type="term" value="F:sigma factor activity"/>
    <property type="evidence" value="ECO:0007669"/>
    <property type="project" value="UniProtKB-KW"/>
</dbReference>
<dbReference type="Gene3D" id="1.10.1740.10">
    <property type="match status" value="1"/>
</dbReference>